<evidence type="ECO:0000256" key="1">
    <source>
        <dbReference type="SAM" id="MobiDB-lite"/>
    </source>
</evidence>
<dbReference type="EMBL" id="LSRX01000147">
    <property type="protein sequence ID" value="OLQ07067.1"/>
    <property type="molecule type" value="Genomic_DNA"/>
</dbReference>
<comment type="caution">
    <text evidence="2">The sequence shown here is derived from an EMBL/GenBank/DDBJ whole genome shotgun (WGS) entry which is preliminary data.</text>
</comment>
<protein>
    <submittedName>
        <fullName evidence="2">Uncharacterized protein</fullName>
    </submittedName>
</protein>
<gene>
    <name evidence="2" type="ORF">AK812_SmicGene9525</name>
</gene>
<sequence>MHPCTNSEDPFSRNATKSRTNRESQESFNLPPTVAASWPLARHRSSGGIPPALELDARNFSKGTTNLSETPTPFSEVEP</sequence>
<feature type="region of interest" description="Disordered" evidence="1">
    <location>
        <begin position="1"/>
        <end position="79"/>
    </location>
</feature>
<evidence type="ECO:0000313" key="3">
    <source>
        <dbReference type="Proteomes" id="UP000186817"/>
    </source>
</evidence>
<evidence type="ECO:0000313" key="2">
    <source>
        <dbReference type="EMBL" id="OLQ07067.1"/>
    </source>
</evidence>
<dbReference type="AlphaFoldDB" id="A0A1Q9EI71"/>
<organism evidence="2 3">
    <name type="scientific">Symbiodinium microadriaticum</name>
    <name type="common">Dinoflagellate</name>
    <name type="synonym">Zooxanthella microadriatica</name>
    <dbReference type="NCBI Taxonomy" id="2951"/>
    <lineage>
        <taxon>Eukaryota</taxon>
        <taxon>Sar</taxon>
        <taxon>Alveolata</taxon>
        <taxon>Dinophyceae</taxon>
        <taxon>Suessiales</taxon>
        <taxon>Symbiodiniaceae</taxon>
        <taxon>Symbiodinium</taxon>
    </lineage>
</organism>
<reference evidence="2 3" key="1">
    <citation type="submission" date="2016-02" db="EMBL/GenBank/DDBJ databases">
        <title>Genome analysis of coral dinoflagellate symbionts highlights evolutionary adaptations to a symbiotic lifestyle.</title>
        <authorList>
            <person name="Aranda M."/>
            <person name="Li Y."/>
            <person name="Liew Y.J."/>
            <person name="Baumgarten S."/>
            <person name="Simakov O."/>
            <person name="Wilson M."/>
            <person name="Piel J."/>
            <person name="Ashoor H."/>
            <person name="Bougouffa S."/>
            <person name="Bajic V.B."/>
            <person name="Ryu T."/>
            <person name="Ravasi T."/>
            <person name="Bayer T."/>
            <person name="Micklem G."/>
            <person name="Kim H."/>
            <person name="Bhak J."/>
            <person name="Lajeunesse T.C."/>
            <person name="Voolstra C.R."/>
        </authorList>
    </citation>
    <scope>NUCLEOTIDE SEQUENCE [LARGE SCALE GENOMIC DNA]</scope>
    <source>
        <strain evidence="2 3">CCMP2467</strain>
    </source>
</reference>
<keyword evidence="3" id="KW-1185">Reference proteome</keyword>
<accession>A0A1Q9EI71</accession>
<name>A0A1Q9EI71_SYMMI</name>
<proteinExistence type="predicted"/>
<feature type="compositionally biased region" description="Polar residues" evidence="1">
    <location>
        <begin position="1"/>
        <end position="18"/>
    </location>
</feature>
<feature type="compositionally biased region" description="Polar residues" evidence="1">
    <location>
        <begin position="61"/>
        <end position="73"/>
    </location>
</feature>
<dbReference type="Proteomes" id="UP000186817">
    <property type="component" value="Unassembled WGS sequence"/>
</dbReference>